<reference evidence="3" key="1">
    <citation type="submission" date="2014-04" db="EMBL/GenBank/DDBJ databases">
        <title>Whole-Genome optical mapping and complete genome sequence of Sphingobacterium deserti sp. nov., a new spaces isolated from desert in the west of China.</title>
        <authorList>
            <person name="Teng C."/>
            <person name="Zhou Z."/>
            <person name="Li X."/>
            <person name="Chen M."/>
            <person name="Lin M."/>
            <person name="Wang L."/>
            <person name="Su S."/>
            <person name="Zhang C."/>
            <person name="Zhang W."/>
        </authorList>
    </citation>
    <scope>NUCLEOTIDE SEQUENCE [LARGE SCALE GENOMIC DNA]</scope>
    <source>
        <strain evidence="3">ACCC05744</strain>
    </source>
</reference>
<dbReference type="RefSeq" id="WP_052072005.1">
    <property type="nucleotide sequence ID" value="NZ_JJMU01000010.1"/>
</dbReference>
<gene>
    <name evidence="2" type="ORF">DI53_0620</name>
</gene>
<evidence type="ECO:0000256" key="1">
    <source>
        <dbReference type="SAM" id="SignalP"/>
    </source>
</evidence>
<reference evidence="2 3" key="2">
    <citation type="journal article" date="2015" name="PLoS ONE">
        <title>Whole-Genome Optical Mapping and Finished Genome Sequence of Sphingobacterium deserti sp. nov., a New Species Isolated from the Western Desert of China.</title>
        <authorList>
            <person name="Teng C."/>
            <person name="Zhou Z."/>
            <person name="Molnar I."/>
            <person name="Li X."/>
            <person name="Tang R."/>
            <person name="Chen M."/>
            <person name="Wang L."/>
            <person name="Su S."/>
            <person name="Zhang W."/>
            <person name="Lin M."/>
        </authorList>
    </citation>
    <scope>NUCLEOTIDE SEQUENCE [LARGE SCALE GENOMIC DNA]</scope>
    <source>
        <strain evidence="3">ACCC05744</strain>
    </source>
</reference>
<dbReference type="Proteomes" id="UP000031802">
    <property type="component" value="Unassembled WGS sequence"/>
</dbReference>
<dbReference type="STRING" id="1229276.DI53_0620"/>
<dbReference type="OrthoDB" id="5381546at2"/>
<keyword evidence="1" id="KW-0732">Signal</keyword>
<keyword evidence="3" id="KW-1185">Reference proteome</keyword>
<feature type="chain" id="PRO_5002142184" description="Outer membrane protein beta-barrel domain-containing protein" evidence="1">
    <location>
        <begin position="18"/>
        <end position="192"/>
    </location>
</feature>
<name>A0A0B8T381_9SPHI</name>
<evidence type="ECO:0000313" key="2">
    <source>
        <dbReference type="EMBL" id="KGE15516.1"/>
    </source>
</evidence>
<comment type="caution">
    <text evidence="2">The sequence shown here is derived from an EMBL/GenBank/DDBJ whole genome shotgun (WGS) entry which is preliminary data.</text>
</comment>
<accession>A0A0B8T381</accession>
<organism evidence="2 3">
    <name type="scientific">Sphingobacterium deserti</name>
    <dbReference type="NCBI Taxonomy" id="1229276"/>
    <lineage>
        <taxon>Bacteria</taxon>
        <taxon>Pseudomonadati</taxon>
        <taxon>Bacteroidota</taxon>
        <taxon>Sphingobacteriia</taxon>
        <taxon>Sphingobacteriales</taxon>
        <taxon>Sphingobacteriaceae</taxon>
        <taxon>Sphingobacterium</taxon>
    </lineage>
</organism>
<evidence type="ECO:0008006" key="4">
    <source>
        <dbReference type="Google" id="ProtNLM"/>
    </source>
</evidence>
<protein>
    <recommendedName>
        <fullName evidence="4">Outer membrane protein beta-barrel domain-containing protein</fullName>
    </recommendedName>
</protein>
<dbReference type="EMBL" id="JJMU01000010">
    <property type="protein sequence ID" value="KGE15516.1"/>
    <property type="molecule type" value="Genomic_DNA"/>
</dbReference>
<proteinExistence type="predicted"/>
<dbReference type="eggNOG" id="ENOG502ZSCK">
    <property type="taxonomic scope" value="Bacteria"/>
</dbReference>
<evidence type="ECO:0000313" key="3">
    <source>
        <dbReference type="Proteomes" id="UP000031802"/>
    </source>
</evidence>
<dbReference type="PATRIC" id="fig|1229276.3.peg.644"/>
<dbReference type="AlphaFoldDB" id="A0A0B8T381"/>
<sequence>MYKSYIAALSLWLTALASNGQILQTDSLLKKIMPNNVKLQYAGNIGMISTGIGYVSPNKRWMGDLMYGLVPSSYAEDPIHSLTLKGKYVSLNRDYMQSLKVNWLQLGLWFNYSFGDQYFLGLPHYYDPGYYYFPTALNIGLTLGSEVRYQKWGLYYEVGTTEKRMINYVKNSGSINFSEIWNIGFGLVYHLK</sequence>
<feature type="signal peptide" evidence="1">
    <location>
        <begin position="1"/>
        <end position="17"/>
    </location>
</feature>